<feature type="domain" description="Hemerythrin-like" evidence="1">
    <location>
        <begin position="39"/>
        <end position="173"/>
    </location>
</feature>
<dbReference type="PANTHER" id="PTHR39966">
    <property type="entry name" value="BLL2471 PROTEIN-RELATED"/>
    <property type="match status" value="1"/>
</dbReference>
<dbReference type="RefSeq" id="WP_281931238.1">
    <property type="nucleotide sequence ID" value="NZ_AP027142.1"/>
</dbReference>
<dbReference type="CDD" id="cd12108">
    <property type="entry name" value="Hr-like"/>
    <property type="match status" value="1"/>
</dbReference>
<sequence>MSAFNDARRRLILAAGAGLLLAGTDRGMAEAAEKEVGAVEDLMREHGVLRRAILAYRNMAAKLRADPASLDPALLERIARLFRSFGEDYHEKKLEEAHIFPTIKKAGGPAASYADVLIAQHRRGWELTDYFLDVARRGAIGTGEAERLARSLDGVELMYAHHAAREDTIVFPAWKNALSDRDLDDMGELFEDIERRQFGKDGFEDAVAEIAKVEEALGIADISQFTPPLPPHA</sequence>
<evidence type="ECO:0000259" key="1">
    <source>
        <dbReference type="Pfam" id="PF01814"/>
    </source>
</evidence>
<dbReference type="PANTHER" id="PTHR39966:SF1">
    <property type="entry name" value="HEMERYTHRIN-LIKE DOMAIN-CONTAINING PROTEIN"/>
    <property type="match status" value="1"/>
</dbReference>
<evidence type="ECO:0000313" key="3">
    <source>
        <dbReference type="Proteomes" id="UP001317629"/>
    </source>
</evidence>
<protein>
    <recommendedName>
        <fullName evidence="1">Hemerythrin-like domain-containing protein</fullName>
    </recommendedName>
</protein>
<name>A0ABN6VDM7_9HYPH</name>
<accession>A0ABN6VDM7</accession>
<dbReference type="EMBL" id="AP027142">
    <property type="protein sequence ID" value="BDV33735.1"/>
    <property type="molecule type" value="Genomic_DNA"/>
</dbReference>
<gene>
    <name evidence="2" type="ORF">SS37A_12640</name>
</gene>
<evidence type="ECO:0000313" key="2">
    <source>
        <dbReference type="EMBL" id="BDV33735.1"/>
    </source>
</evidence>
<dbReference type="InterPro" id="IPR012312">
    <property type="entry name" value="Hemerythrin-like"/>
</dbReference>
<reference evidence="2 3" key="1">
    <citation type="journal article" date="2023" name="Int. J. Syst. Evol. Microbiol.">
        <title>Methylocystis iwaonis sp. nov., a type II methane-oxidizing bacterium from surface soil of a rice paddy field in Japan, and emended description of the genus Methylocystis (ex Whittenbury et al. 1970) Bowman et al. 1993.</title>
        <authorList>
            <person name="Kaise H."/>
            <person name="Sawadogo J.B."/>
            <person name="Alam M.S."/>
            <person name="Ueno C."/>
            <person name="Dianou D."/>
            <person name="Shinjo R."/>
            <person name="Asakawa S."/>
        </authorList>
    </citation>
    <scope>NUCLEOTIDE SEQUENCE [LARGE SCALE GENOMIC DNA]</scope>
    <source>
        <strain evidence="2 3">SS37A-Re</strain>
    </source>
</reference>
<dbReference type="Gene3D" id="1.20.120.520">
    <property type="entry name" value="nmb1532 protein domain like"/>
    <property type="match status" value="1"/>
</dbReference>
<dbReference type="Pfam" id="PF01814">
    <property type="entry name" value="Hemerythrin"/>
    <property type="match status" value="1"/>
</dbReference>
<dbReference type="Proteomes" id="UP001317629">
    <property type="component" value="Chromosome"/>
</dbReference>
<keyword evidence="3" id="KW-1185">Reference proteome</keyword>
<organism evidence="2 3">
    <name type="scientific">Methylocystis iwaonis</name>
    <dbReference type="NCBI Taxonomy" id="2885079"/>
    <lineage>
        <taxon>Bacteria</taxon>
        <taxon>Pseudomonadati</taxon>
        <taxon>Pseudomonadota</taxon>
        <taxon>Alphaproteobacteria</taxon>
        <taxon>Hyphomicrobiales</taxon>
        <taxon>Methylocystaceae</taxon>
        <taxon>Methylocystis</taxon>
    </lineage>
</organism>
<proteinExistence type="predicted"/>